<protein>
    <submittedName>
        <fullName evidence="1">Adhesin</fullName>
    </submittedName>
</protein>
<keyword evidence="2" id="KW-1185">Reference proteome</keyword>
<sequence length="152" mass="16735">MNDEQALIVSPAALSVLGEIGHKSSLTPHKQSEINIGTELGSVGRPKVSYKNRREVHYGTAGSVRPDWCIGSGCSIEVKNYRIETNQRGLVNDVSKQITQRAENLPRGMQQQIVIDIRGQAVTEAQRNAVIKSIVKKSDGLINPTDIRFKTK</sequence>
<name>A0ABY8FJF7_9GAMM</name>
<proteinExistence type="predicted"/>
<dbReference type="RefSeq" id="WP_157958968.1">
    <property type="nucleotide sequence ID" value="NZ_CP035631.1"/>
</dbReference>
<reference evidence="1 2" key="1">
    <citation type="submission" date="2019-01" db="EMBL/GenBank/DDBJ databases">
        <title>Genome sequence of Salinicola endophyticus REST5.</title>
        <authorList>
            <person name="Nascimento F.X."/>
        </authorList>
    </citation>
    <scope>NUCLEOTIDE SEQUENCE [LARGE SCALE GENOMIC DNA]</scope>
    <source>
        <strain evidence="1 2">REST5</strain>
    </source>
</reference>
<accession>A0ABY8FJF7</accession>
<dbReference type="EMBL" id="CP035631">
    <property type="protein sequence ID" value="WFF42949.1"/>
    <property type="molecule type" value="Genomic_DNA"/>
</dbReference>
<dbReference type="Proteomes" id="UP001321526">
    <property type="component" value="Chromosome"/>
</dbReference>
<gene>
    <name evidence="1" type="ORF">EVC62_16420</name>
</gene>
<organism evidence="1 2">
    <name type="scientific">Salinicola endophyticus</name>
    <dbReference type="NCBI Taxonomy" id="1949083"/>
    <lineage>
        <taxon>Bacteria</taxon>
        <taxon>Pseudomonadati</taxon>
        <taxon>Pseudomonadota</taxon>
        <taxon>Gammaproteobacteria</taxon>
        <taxon>Oceanospirillales</taxon>
        <taxon>Halomonadaceae</taxon>
        <taxon>Salinicola</taxon>
    </lineage>
</organism>
<evidence type="ECO:0000313" key="2">
    <source>
        <dbReference type="Proteomes" id="UP001321526"/>
    </source>
</evidence>
<evidence type="ECO:0000313" key="1">
    <source>
        <dbReference type="EMBL" id="WFF42949.1"/>
    </source>
</evidence>